<organism evidence="2 3">
    <name type="scientific">Melipona quadrifasciata</name>
    <dbReference type="NCBI Taxonomy" id="166423"/>
    <lineage>
        <taxon>Eukaryota</taxon>
        <taxon>Metazoa</taxon>
        <taxon>Ecdysozoa</taxon>
        <taxon>Arthropoda</taxon>
        <taxon>Hexapoda</taxon>
        <taxon>Insecta</taxon>
        <taxon>Pterygota</taxon>
        <taxon>Neoptera</taxon>
        <taxon>Endopterygota</taxon>
        <taxon>Hymenoptera</taxon>
        <taxon>Apocrita</taxon>
        <taxon>Aculeata</taxon>
        <taxon>Apoidea</taxon>
        <taxon>Anthophila</taxon>
        <taxon>Apidae</taxon>
        <taxon>Melipona</taxon>
    </lineage>
</organism>
<evidence type="ECO:0000313" key="3">
    <source>
        <dbReference type="Proteomes" id="UP000053105"/>
    </source>
</evidence>
<dbReference type="AlphaFoldDB" id="A0A0N0BKJ2"/>
<dbReference type="EMBL" id="KQ435698">
    <property type="protein sequence ID" value="KOX80681.1"/>
    <property type="molecule type" value="Genomic_DNA"/>
</dbReference>
<gene>
    <name evidence="2" type="ORF">WN51_01969</name>
</gene>
<dbReference type="Proteomes" id="UP000053105">
    <property type="component" value="Unassembled WGS sequence"/>
</dbReference>
<evidence type="ECO:0000313" key="2">
    <source>
        <dbReference type="EMBL" id="KOX80681.1"/>
    </source>
</evidence>
<keyword evidence="3" id="KW-1185">Reference proteome</keyword>
<accession>A0A0N0BKJ2</accession>
<evidence type="ECO:0000256" key="1">
    <source>
        <dbReference type="SAM" id="MobiDB-lite"/>
    </source>
</evidence>
<sequence>MIPPICLRRTADENLCYSNNLHNHDNNTTKRFKIQNHQNTIPRQKLPQMSKKWPETKNSKAEKKKEKANQAELESRWKSQRGFSVLRVFESCTCDYRRSVSFIEFNLCSKSMLLVTPVVKSLMRDRKKKVFKSITLCDIRNSVKNKHILSGYFRSFLRFGCEVDVPGRTETLLGYKKKIPVYSLKGPEIWALFE</sequence>
<protein>
    <submittedName>
        <fullName evidence="2">Uncharacterized protein</fullName>
    </submittedName>
</protein>
<reference evidence="2 3" key="1">
    <citation type="submission" date="2015-07" db="EMBL/GenBank/DDBJ databases">
        <title>The genome of Melipona quadrifasciata.</title>
        <authorList>
            <person name="Pan H."/>
            <person name="Kapheim K."/>
        </authorList>
    </citation>
    <scope>NUCLEOTIDE SEQUENCE [LARGE SCALE GENOMIC DNA]</scope>
    <source>
        <strain evidence="2">0111107301</strain>
        <tissue evidence="2">Whole body</tissue>
    </source>
</reference>
<feature type="region of interest" description="Disordered" evidence="1">
    <location>
        <begin position="38"/>
        <end position="71"/>
    </location>
</feature>
<feature type="compositionally biased region" description="Basic and acidic residues" evidence="1">
    <location>
        <begin position="52"/>
        <end position="71"/>
    </location>
</feature>
<proteinExistence type="predicted"/>
<name>A0A0N0BKJ2_9HYME</name>